<dbReference type="InterPro" id="IPR011006">
    <property type="entry name" value="CheY-like_superfamily"/>
</dbReference>
<feature type="domain" description="Response regulatory" evidence="3">
    <location>
        <begin position="3"/>
        <end position="119"/>
    </location>
</feature>
<name>A0ABM9DA31_9BACT</name>
<evidence type="ECO:0000259" key="3">
    <source>
        <dbReference type="PROSITE" id="PS50110"/>
    </source>
</evidence>
<organism evidence="4 5">
    <name type="scientific">Trichlorobacter ammonificans</name>
    <dbReference type="NCBI Taxonomy" id="2916410"/>
    <lineage>
        <taxon>Bacteria</taxon>
        <taxon>Pseudomonadati</taxon>
        <taxon>Thermodesulfobacteriota</taxon>
        <taxon>Desulfuromonadia</taxon>
        <taxon>Geobacterales</taxon>
        <taxon>Geobacteraceae</taxon>
        <taxon>Trichlorobacter</taxon>
    </lineage>
</organism>
<dbReference type="Gene3D" id="3.40.50.2300">
    <property type="match status" value="1"/>
</dbReference>
<sequence length="125" mass="13836">MKTILLIDDSLTQLLNAKITLQQAGYCVEIVSDPLTAVDRITEVRPDLVLTDLNMPNLDGIGVIRAIRQLDCCSRLPVLVMSTDSQKHKFQEARDAGATGWLMKPLRQDALLGVIARLLPEEQTP</sequence>
<gene>
    <name evidence="4" type="ORF">GEAMG1_1390</name>
</gene>
<dbReference type="PANTHER" id="PTHR44591">
    <property type="entry name" value="STRESS RESPONSE REGULATOR PROTEIN 1"/>
    <property type="match status" value="1"/>
</dbReference>
<evidence type="ECO:0000313" key="4">
    <source>
        <dbReference type="EMBL" id="CAH2031220.1"/>
    </source>
</evidence>
<proteinExistence type="predicted"/>
<dbReference type="Pfam" id="PF00072">
    <property type="entry name" value="Response_reg"/>
    <property type="match status" value="1"/>
</dbReference>
<dbReference type="InterPro" id="IPR050595">
    <property type="entry name" value="Bact_response_regulator"/>
</dbReference>
<evidence type="ECO:0000256" key="2">
    <source>
        <dbReference type="PROSITE-ProRule" id="PRU00169"/>
    </source>
</evidence>
<dbReference type="InterPro" id="IPR001789">
    <property type="entry name" value="Sig_transdc_resp-reg_receiver"/>
</dbReference>
<evidence type="ECO:0000256" key="1">
    <source>
        <dbReference type="ARBA" id="ARBA00022553"/>
    </source>
</evidence>
<dbReference type="RefSeq" id="WP_305732056.1">
    <property type="nucleotide sequence ID" value="NZ_OW150024.1"/>
</dbReference>
<evidence type="ECO:0000313" key="5">
    <source>
        <dbReference type="Proteomes" id="UP001295463"/>
    </source>
</evidence>
<dbReference type="Proteomes" id="UP001295463">
    <property type="component" value="Chromosome"/>
</dbReference>
<dbReference type="EMBL" id="OW150024">
    <property type="protein sequence ID" value="CAH2031220.1"/>
    <property type="molecule type" value="Genomic_DNA"/>
</dbReference>
<dbReference type="SMART" id="SM00448">
    <property type="entry name" value="REC"/>
    <property type="match status" value="1"/>
</dbReference>
<reference evidence="4 5" key="1">
    <citation type="submission" date="2022-03" db="EMBL/GenBank/DDBJ databases">
        <authorList>
            <person name="Koch H."/>
        </authorList>
    </citation>
    <scope>NUCLEOTIDE SEQUENCE [LARGE SCALE GENOMIC DNA]</scope>
    <source>
        <strain evidence="4 5">G1</strain>
    </source>
</reference>
<protein>
    <submittedName>
        <fullName evidence="4">Response regulator receiver protein</fullName>
    </submittedName>
</protein>
<accession>A0ABM9DA31</accession>
<keyword evidence="1 2" id="KW-0597">Phosphoprotein</keyword>
<keyword evidence="5" id="KW-1185">Reference proteome</keyword>
<dbReference type="SUPFAM" id="SSF52172">
    <property type="entry name" value="CheY-like"/>
    <property type="match status" value="1"/>
</dbReference>
<dbReference type="PROSITE" id="PS50110">
    <property type="entry name" value="RESPONSE_REGULATORY"/>
    <property type="match status" value="1"/>
</dbReference>
<dbReference type="PANTHER" id="PTHR44591:SF25">
    <property type="entry name" value="CHEMOTAXIS TWO-COMPONENT RESPONSE REGULATOR"/>
    <property type="match status" value="1"/>
</dbReference>
<feature type="modified residue" description="4-aspartylphosphate" evidence="2">
    <location>
        <position position="52"/>
    </location>
</feature>